<protein>
    <submittedName>
        <fullName evidence="2">Uncharacterized protein</fullName>
    </submittedName>
</protein>
<evidence type="ECO:0000313" key="3">
    <source>
        <dbReference type="Proteomes" id="UP000198211"/>
    </source>
</evidence>
<feature type="compositionally biased region" description="Polar residues" evidence="1">
    <location>
        <begin position="1"/>
        <end position="10"/>
    </location>
</feature>
<dbReference type="AlphaFoldDB" id="A0A225VMC6"/>
<dbReference type="Proteomes" id="UP000198211">
    <property type="component" value="Unassembled WGS sequence"/>
</dbReference>
<reference evidence="3" key="1">
    <citation type="submission" date="2017-03" db="EMBL/GenBank/DDBJ databases">
        <title>Phytopthora megakarya and P. palmivora, two closely related causual agents of cacao black pod achieved similar genome size and gene model numbers by different mechanisms.</title>
        <authorList>
            <person name="Ali S."/>
            <person name="Shao J."/>
            <person name="Larry D.J."/>
            <person name="Kronmiller B."/>
            <person name="Shen D."/>
            <person name="Strem M.D."/>
            <person name="Melnick R.L."/>
            <person name="Guiltinan M.J."/>
            <person name="Tyler B.M."/>
            <person name="Meinhardt L.W."/>
            <person name="Bailey B.A."/>
        </authorList>
    </citation>
    <scope>NUCLEOTIDE SEQUENCE [LARGE SCALE GENOMIC DNA]</scope>
    <source>
        <strain evidence="3">zdho120</strain>
    </source>
</reference>
<proteinExistence type="predicted"/>
<gene>
    <name evidence="2" type="ORF">PHMEG_00021906</name>
</gene>
<dbReference type="EMBL" id="NBNE01004197">
    <property type="protein sequence ID" value="OWZ05917.1"/>
    <property type="molecule type" value="Genomic_DNA"/>
</dbReference>
<dbReference type="OrthoDB" id="142960at2759"/>
<feature type="region of interest" description="Disordered" evidence="1">
    <location>
        <begin position="1"/>
        <end position="56"/>
    </location>
</feature>
<comment type="caution">
    <text evidence="2">The sequence shown here is derived from an EMBL/GenBank/DDBJ whole genome shotgun (WGS) entry which is preliminary data.</text>
</comment>
<organism evidence="2 3">
    <name type="scientific">Phytophthora megakarya</name>
    <dbReference type="NCBI Taxonomy" id="4795"/>
    <lineage>
        <taxon>Eukaryota</taxon>
        <taxon>Sar</taxon>
        <taxon>Stramenopiles</taxon>
        <taxon>Oomycota</taxon>
        <taxon>Peronosporomycetes</taxon>
        <taxon>Peronosporales</taxon>
        <taxon>Peronosporaceae</taxon>
        <taxon>Phytophthora</taxon>
    </lineage>
</organism>
<keyword evidence="3" id="KW-1185">Reference proteome</keyword>
<feature type="compositionally biased region" description="Basic and acidic residues" evidence="1">
    <location>
        <begin position="32"/>
        <end position="48"/>
    </location>
</feature>
<name>A0A225VMC6_9STRA</name>
<accession>A0A225VMC6</accession>
<evidence type="ECO:0000313" key="2">
    <source>
        <dbReference type="EMBL" id="OWZ05917.1"/>
    </source>
</evidence>
<evidence type="ECO:0000256" key="1">
    <source>
        <dbReference type="SAM" id="MobiDB-lite"/>
    </source>
</evidence>
<sequence length="342" mass="39133">MDAEGSSSKQNEPEAMDEVRLDVRLPIRRKMERGEGSRLKRARTHTEQDDGSAGLEEEGFYSSMSDEERGALEKQLHSDHFHNDRIVGGSECLSSSAIQFTTRYTDNGVQFKDYELTLRTSTRKPKDGNTKTTTYLSGQPEQFDSMLWVMLKPGFLDIEGVRVWVQPMFTGRKNTNLTLNELEYVNSNRVTFAQLRAQIQQWGATDCLVISHGTYVDQNNVRQESKRSASDCLQVTAYSTDIVYLFRLFFPSEEETNNFKVGIFGVRIEMRTTNIEELFEEYMLGFVQVEFRGAQPLFAIGTCSSRMQMDKVLEKFGPGKEAFKYKKIRLSQAVGNNSAEKW</sequence>